<organism evidence="16">
    <name type="scientific">Kryptoperidinium triquetrum</name>
    <name type="common">Dinoflagellate</name>
    <name type="synonym">Heterocapsa triquetra</name>
    <dbReference type="NCBI Taxonomy" id="66468"/>
    <lineage>
        <taxon>Eukaryota</taxon>
        <taxon>Sar</taxon>
        <taxon>Alveolata</taxon>
        <taxon>Dinophyceae</taxon>
        <taxon>Peridiniales</taxon>
        <taxon>Kryptoperidiniaceae</taxon>
        <taxon>Kryptoperidinium</taxon>
    </lineage>
</organism>
<feature type="binding site" description="axial binding residue" evidence="13">
    <location>
        <position position="70"/>
    </location>
    <ligand>
        <name>heme</name>
        <dbReference type="ChEBI" id="CHEBI:30413"/>
    </ligand>
    <ligandPart>
        <name>Fe</name>
        <dbReference type="ChEBI" id="CHEBI:18248"/>
    </ligandPart>
</feature>
<evidence type="ECO:0000256" key="9">
    <source>
        <dbReference type="ARBA" id="ARBA00022989"/>
    </source>
</evidence>
<protein>
    <submittedName>
        <fullName evidence="16">Chloroplast cytochrome f</fullName>
    </submittedName>
</protein>
<comment type="cofactor">
    <cofactor evidence="13">
        <name>heme</name>
        <dbReference type="ChEBI" id="CHEBI:30413"/>
    </cofactor>
    <text evidence="13">Binds 1 heme group covalently.</text>
</comment>
<evidence type="ECO:0000256" key="13">
    <source>
        <dbReference type="PIRSR" id="PIRSR602325-50"/>
    </source>
</evidence>
<dbReference type="InterPro" id="IPR011054">
    <property type="entry name" value="Rudment_hybrid_motif"/>
</dbReference>
<keyword evidence="12 14" id="KW-0472">Membrane</keyword>
<reference evidence="16" key="1">
    <citation type="journal article" date="2005" name="J. Mol. Biol.">
        <title>Complex protein targeting to dinoflagellate plastids.</title>
        <authorList>
            <person name="Patron N.J."/>
            <person name="Waller R.F."/>
            <person name="Archibald J.M."/>
            <person name="Keeling P.J."/>
        </authorList>
    </citation>
    <scope>NUCLEOTIDE SEQUENCE</scope>
</reference>
<evidence type="ECO:0000256" key="8">
    <source>
        <dbReference type="ARBA" id="ARBA00022982"/>
    </source>
</evidence>
<name>Q5ENQ1_KRYTR</name>
<feature type="domain" description="Cytochrome f large" evidence="15">
    <location>
        <begin position="70"/>
        <end position="225"/>
    </location>
</feature>
<feature type="transmembrane region" description="Helical" evidence="14">
    <location>
        <begin position="315"/>
        <end position="334"/>
    </location>
</feature>
<dbReference type="Pfam" id="PF01333">
    <property type="entry name" value="Apocytochr_F_C"/>
    <property type="match status" value="1"/>
</dbReference>
<dbReference type="Gene3D" id="1.20.5.700">
    <property type="entry name" value="Single helix bin"/>
    <property type="match status" value="1"/>
</dbReference>
<feature type="binding site" description="covalent" evidence="13">
    <location>
        <position position="90"/>
    </location>
    <ligand>
        <name>heme</name>
        <dbReference type="ChEBI" id="CHEBI:30413"/>
    </ligand>
</feature>
<dbReference type="PROSITE" id="PS51010">
    <property type="entry name" value="CYTF"/>
    <property type="match status" value="1"/>
</dbReference>
<dbReference type="InterPro" id="IPR002325">
    <property type="entry name" value="Cyt_f"/>
</dbReference>
<dbReference type="GO" id="GO:0015979">
    <property type="term" value="P:photosynthesis"/>
    <property type="evidence" value="ECO:0007669"/>
    <property type="project" value="UniProtKB-KW"/>
</dbReference>
<keyword evidence="6 14" id="KW-0812">Transmembrane</keyword>
<feature type="binding site" description="axial binding residue" evidence="13">
    <location>
        <position position="94"/>
    </location>
    <ligand>
        <name>heme</name>
        <dbReference type="ChEBI" id="CHEBI:30413"/>
    </ligand>
    <ligandPart>
        <name>Fe</name>
        <dbReference type="ChEBI" id="CHEBI:18248"/>
    </ligandPart>
</feature>
<keyword evidence="11" id="KW-0793">Thylakoid</keyword>
<dbReference type="PRINTS" id="PR00610">
    <property type="entry name" value="CYTOCHROMEF"/>
</dbReference>
<evidence type="ECO:0000313" key="16">
    <source>
        <dbReference type="EMBL" id="AAW79342.1"/>
    </source>
</evidence>
<keyword evidence="8" id="KW-0249">Electron transport</keyword>
<dbReference type="Gene3D" id="2.60.40.830">
    <property type="entry name" value="Cytochrome f large domain"/>
    <property type="match status" value="1"/>
</dbReference>
<dbReference type="InterPro" id="IPR024058">
    <property type="entry name" value="Cyt-f_TM"/>
</dbReference>
<sequence>DGASVAATQRAFVRDELVACRAQLSEAGVPSVEETDKHIEELIKAAKQAAAGTAAAVVFMGGMADSATAYPIFAQQNYKKPREANGKIACANCHLQGKGIDVRIPHEVLPDTIFKASIEIPAKYEKREQPIADGSKAKMNVGAVAIMPEGFKLAPKDRLPKQLKKEMKGLAWAPYSKELPNVVVAGPVPGNLYEKMTLPILAPDPAQNEDIHFDKQVLYVGGNRGRGQVYPEGNQSNNNQFFASAAGTITAIDGLKVSIQGADGNTVAQELLPGATIVVKVGDTVKKDEPITTNPNVGGFGQGEYEFVLQDMNRVYAYCAVSVSIFFAQLAFVLKKKQFEKVQLAEGF</sequence>
<dbReference type="PANTHER" id="PTHR33288">
    <property type="match status" value="1"/>
</dbReference>
<evidence type="ECO:0000256" key="7">
    <source>
        <dbReference type="ARBA" id="ARBA00022723"/>
    </source>
</evidence>
<evidence type="ECO:0000256" key="3">
    <source>
        <dbReference type="ARBA" id="ARBA00022448"/>
    </source>
</evidence>
<dbReference type="SUPFAM" id="SSF103431">
    <property type="entry name" value="Cytochrome f subunit of the cytochrome b6f complex, transmembrane anchor"/>
    <property type="match status" value="1"/>
</dbReference>
<dbReference type="GO" id="GO:0009055">
    <property type="term" value="F:electron transfer activity"/>
    <property type="evidence" value="ECO:0007669"/>
    <property type="project" value="InterPro"/>
</dbReference>
<comment type="subcellular location">
    <subcellularLocation>
        <location evidence="1">Membrane</location>
        <topology evidence="1">Single-pass membrane protein</topology>
    </subcellularLocation>
</comment>
<evidence type="ECO:0000256" key="4">
    <source>
        <dbReference type="ARBA" id="ARBA00022531"/>
    </source>
</evidence>
<evidence type="ECO:0000256" key="14">
    <source>
        <dbReference type="SAM" id="Phobius"/>
    </source>
</evidence>
<dbReference type="Pfam" id="PF16639">
    <property type="entry name" value="Apocytochr_F_N"/>
    <property type="match status" value="1"/>
</dbReference>
<keyword evidence="9 14" id="KW-1133">Transmembrane helix</keyword>
<evidence type="ECO:0000256" key="12">
    <source>
        <dbReference type="ARBA" id="ARBA00023136"/>
    </source>
</evidence>
<dbReference type="EMBL" id="AY826881">
    <property type="protein sequence ID" value="AAW79342.1"/>
    <property type="molecule type" value="mRNA"/>
</dbReference>
<dbReference type="SUPFAM" id="SSF51246">
    <property type="entry name" value="Rudiment single hybrid motif"/>
    <property type="match status" value="1"/>
</dbReference>
<keyword evidence="7 13" id="KW-0479">Metal-binding</keyword>
<comment type="similarity">
    <text evidence="2">Belongs to the cytochrome f family.</text>
</comment>
<evidence type="ECO:0000256" key="6">
    <source>
        <dbReference type="ARBA" id="ARBA00022692"/>
    </source>
</evidence>
<evidence type="ECO:0000256" key="1">
    <source>
        <dbReference type="ARBA" id="ARBA00004167"/>
    </source>
</evidence>
<proteinExistence type="evidence at transcript level"/>
<keyword evidence="3" id="KW-0813">Transport</keyword>
<dbReference type="Gene3D" id="2.40.50.100">
    <property type="match status" value="1"/>
</dbReference>
<evidence type="ECO:0000259" key="15">
    <source>
        <dbReference type="Pfam" id="PF16639"/>
    </source>
</evidence>
<evidence type="ECO:0000256" key="10">
    <source>
        <dbReference type="ARBA" id="ARBA00023004"/>
    </source>
</evidence>
<dbReference type="PANTHER" id="PTHR33288:SF10">
    <property type="entry name" value="CYTOCHROME F"/>
    <property type="match status" value="1"/>
</dbReference>
<evidence type="ECO:0000256" key="5">
    <source>
        <dbReference type="ARBA" id="ARBA00022617"/>
    </source>
</evidence>
<dbReference type="GO" id="GO:0005506">
    <property type="term" value="F:iron ion binding"/>
    <property type="evidence" value="ECO:0007669"/>
    <property type="project" value="InterPro"/>
</dbReference>
<dbReference type="InterPro" id="IPR024094">
    <property type="entry name" value="Cyt_f_lg_dom"/>
</dbReference>
<dbReference type="GO" id="GO:0042651">
    <property type="term" value="C:thylakoid membrane"/>
    <property type="evidence" value="ECO:0007669"/>
    <property type="project" value="InterPro"/>
</dbReference>
<feature type="binding site" description="covalent" evidence="13">
    <location>
        <position position="93"/>
    </location>
    <ligand>
        <name>heme</name>
        <dbReference type="ChEBI" id="CHEBI:30413"/>
    </ligand>
</feature>
<dbReference type="GO" id="GO:0020037">
    <property type="term" value="F:heme binding"/>
    <property type="evidence" value="ECO:0007669"/>
    <property type="project" value="InterPro"/>
</dbReference>
<feature type="non-terminal residue" evidence="16">
    <location>
        <position position="1"/>
    </location>
</feature>
<dbReference type="SUPFAM" id="SSF49441">
    <property type="entry name" value="Cytochrome f, large domain"/>
    <property type="match status" value="1"/>
</dbReference>
<dbReference type="AlphaFoldDB" id="Q5ENQ1"/>
<evidence type="ECO:0000256" key="2">
    <source>
        <dbReference type="ARBA" id="ARBA00008923"/>
    </source>
</evidence>
<keyword evidence="10 13" id="KW-0408">Iron</keyword>
<dbReference type="InterPro" id="IPR036826">
    <property type="entry name" value="Cyt_f_lg_dom_sf"/>
</dbReference>
<evidence type="ECO:0000256" key="11">
    <source>
        <dbReference type="ARBA" id="ARBA00023078"/>
    </source>
</evidence>
<keyword evidence="4" id="KW-0602">Photosynthesis</keyword>
<keyword evidence="5 13" id="KW-0349">Heme</keyword>
<accession>Q5ENQ1</accession>